<keyword evidence="1" id="KW-0472">Membrane</keyword>
<feature type="transmembrane region" description="Helical" evidence="1">
    <location>
        <begin position="7"/>
        <end position="26"/>
    </location>
</feature>
<sequence length="57" mass="6436">MDKWMNYLLLTAILIGLLILICFTMNHSVFQIVVIVVLSGSIIVNLVRTIRAYLGTK</sequence>
<protein>
    <submittedName>
        <fullName evidence="2">Uncharacterized protein</fullName>
    </submittedName>
</protein>
<keyword evidence="1" id="KW-0812">Transmembrane</keyword>
<proteinExistence type="predicted"/>
<gene>
    <name evidence="2" type="ORF">J2Z48_000047</name>
</gene>
<evidence type="ECO:0000313" key="3">
    <source>
        <dbReference type="Proteomes" id="UP001238450"/>
    </source>
</evidence>
<organism evidence="2 3">
    <name type="scientific">Croceifilum oryzae</name>
    <dbReference type="NCBI Taxonomy" id="1553429"/>
    <lineage>
        <taxon>Bacteria</taxon>
        <taxon>Bacillati</taxon>
        <taxon>Bacillota</taxon>
        <taxon>Bacilli</taxon>
        <taxon>Bacillales</taxon>
        <taxon>Thermoactinomycetaceae</taxon>
        <taxon>Croceifilum</taxon>
    </lineage>
</organism>
<evidence type="ECO:0000313" key="2">
    <source>
        <dbReference type="EMBL" id="MDQ0415889.1"/>
    </source>
</evidence>
<comment type="caution">
    <text evidence="2">The sequence shown here is derived from an EMBL/GenBank/DDBJ whole genome shotgun (WGS) entry which is preliminary data.</text>
</comment>
<accession>A0AAJ1TCB1</accession>
<evidence type="ECO:0000256" key="1">
    <source>
        <dbReference type="SAM" id="Phobius"/>
    </source>
</evidence>
<dbReference type="RefSeq" id="WP_307249844.1">
    <property type="nucleotide sequence ID" value="NZ_JAUSUV010000001.1"/>
</dbReference>
<keyword evidence="3" id="KW-1185">Reference proteome</keyword>
<dbReference type="Proteomes" id="UP001238450">
    <property type="component" value="Unassembled WGS sequence"/>
</dbReference>
<feature type="transmembrane region" description="Helical" evidence="1">
    <location>
        <begin position="32"/>
        <end position="54"/>
    </location>
</feature>
<name>A0AAJ1TCB1_9BACL</name>
<dbReference type="EMBL" id="JAUSUV010000001">
    <property type="protein sequence ID" value="MDQ0415889.1"/>
    <property type="molecule type" value="Genomic_DNA"/>
</dbReference>
<dbReference type="AlphaFoldDB" id="A0AAJ1TCB1"/>
<keyword evidence="1" id="KW-1133">Transmembrane helix</keyword>
<reference evidence="2 3" key="1">
    <citation type="submission" date="2023-07" db="EMBL/GenBank/DDBJ databases">
        <title>Genomic Encyclopedia of Type Strains, Phase IV (KMG-IV): sequencing the most valuable type-strain genomes for metagenomic binning, comparative biology and taxonomic classification.</title>
        <authorList>
            <person name="Goeker M."/>
        </authorList>
    </citation>
    <scope>NUCLEOTIDE SEQUENCE [LARGE SCALE GENOMIC DNA]</scope>
    <source>
        <strain evidence="2 3">DSM 46876</strain>
    </source>
</reference>